<name>I2C3B1_BACAY</name>
<feature type="transmembrane region" description="Helical" evidence="1">
    <location>
        <begin position="204"/>
        <end position="222"/>
    </location>
</feature>
<dbReference type="GO" id="GO:0010468">
    <property type="term" value="P:regulation of gene expression"/>
    <property type="evidence" value="ECO:0007669"/>
    <property type="project" value="InterPro"/>
</dbReference>
<proteinExistence type="predicted"/>
<evidence type="ECO:0008006" key="4">
    <source>
        <dbReference type="Google" id="ProtNLM"/>
    </source>
</evidence>
<dbReference type="PANTHER" id="PTHR38457:SF1">
    <property type="entry name" value="REGULATOR ABRB-RELATED"/>
    <property type="match status" value="1"/>
</dbReference>
<dbReference type="KEGG" id="bqy:MUS_1106"/>
<accession>I2C3B1</accession>
<dbReference type="GO" id="GO:0016020">
    <property type="term" value="C:membrane"/>
    <property type="evidence" value="ECO:0007669"/>
    <property type="project" value="InterPro"/>
</dbReference>
<dbReference type="Proteomes" id="UP000002878">
    <property type="component" value="Chromosome"/>
</dbReference>
<dbReference type="PIRSF" id="PIRSF038991">
    <property type="entry name" value="Protein_AbrB"/>
    <property type="match status" value="1"/>
</dbReference>
<dbReference type="AlphaFoldDB" id="I2C3B1"/>
<evidence type="ECO:0000313" key="3">
    <source>
        <dbReference type="Proteomes" id="UP000002878"/>
    </source>
</evidence>
<evidence type="ECO:0000313" key="2">
    <source>
        <dbReference type="EMBL" id="AFJ61135.1"/>
    </source>
</evidence>
<dbReference type="InterPro" id="IPR007820">
    <property type="entry name" value="AbrB_fam"/>
</dbReference>
<feature type="transmembrane region" description="Helical" evidence="1">
    <location>
        <begin position="292"/>
        <end position="314"/>
    </location>
</feature>
<keyword evidence="1" id="KW-0812">Transmembrane</keyword>
<sequence length="393" mass="42040">MFQEEGFSLKKDKHLLTDIWFILISAAGGFLLSLTGMSIAWMLGTLAAGCILSMTRPRWLFMAPDRRGIHRRWLAAGQMILGIELGQKLNLSVLSVLREHWLPVGFMLIFSIVMALVSGYALFRFSRTDMMTSFVGTAPGGLSAMPGIAQEVGANTAIVSLIQLTRVLLVVMTIPFLVIFLFTKQNGTAQTSAGAVSAGASHPGLIPVLLTAGFILAAWLASKGAKRLKFPAPWLLGSMIGVAAAEIGVSALAGKDMLAWWPPEANQLSQIFLGATIGSKMYKSMFTGVTRVLTVGFISSVGLIAAMILSAVAVSKLTGISMITSVLAFSPGGIAEMAATSITLHEDSTFVVAVQVIRIVLVIAMLPPFYRLLHHLSQLKRAHGERGRAERGT</sequence>
<feature type="transmembrane region" description="Helical" evidence="1">
    <location>
        <begin position="350"/>
        <end position="373"/>
    </location>
</feature>
<dbReference type="PATRIC" id="fig|1126211.3.peg.1045"/>
<dbReference type="PANTHER" id="PTHR38457">
    <property type="entry name" value="REGULATOR ABRB-RELATED"/>
    <property type="match status" value="1"/>
</dbReference>
<organism evidence="2 3">
    <name type="scientific">Bacillus amyloliquefaciens (strain Y2)</name>
    <name type="common">Bacillus amyloliquefaciens subsp. plantarum (strain B9601-Y2)</name>
    <dbReference type="NCBI Taxonomy" id="1155777"/>
    <lineage>
        <taxon>Bacteria</taxon>
        <taxon>Bacillati</taxon>
        <taxon>Bacillota</taxon>
        <taxon>Bacilli</taxon>
        <taxon>Bacillales</taxon>
        <taxon>Bacillaceae</taxon>
        <taxon>Bacillus</taxon>
        <taxon>Bacillus amyloliquefaciens group</taxon>
    </lineage>
</organism>
<dbReference type="NCBIfam" id="TIGR03082">
    <property type="entry name" value="Gneg_AbrB_dup"/>
    <property type="match status" value="2"/>
</dbReference>
<gene>
    <name evidence="2" type="ORF">MUS_1106</name>
</gene>
<dbReference type="Pfam" id="PF05145">
    <property type="entry name" value="AbrB"/>
    <property type="match status" value="1"/>
</dbReference>
<dbReference type="EMBL" id="CP003332">
    <property type="protein sequence ID" value="AFJ61135.1"/>
    <property type="molecule type" value="Genomic_DNA"/>
</dbReference>
<feature type="transmembrane region" description="Helical" evidence="1">
    <location>
        <begin position="326"/>
        <end position="344"/>
    </location>
</feature>
<feature type="transmembrane region" description="Helical" evidence="1">
    <location>
        <begin position="234"/>
        <end position="253"/>
    </location>
</feature>
<keyword evidence="1" id="KW-0472">Membrane</keyword>
<feature type="transmembrane region" description="Helical" evidence="1">
    <location>
        <begin position="20"/>
        <end position="52"/>
    </location>
</feature>
<dbReference type="InterPro" id="IPR017516">
    <property type="entry name" value="AbrB_dup"/>
</dbReference>
<keyword evidence="1" id="KW-1133">Transmembrane helix</keyword>
<feature type="transmembrane region" description="Helical" evidence="1">
    <location>
        <begin position="101"/>
        <end position="123"/>
    </location>
</feature>
<feature type="transmembrane region" description="Helical" evidence="1">
    <location>
        <begin position="167"/>
        <end position="184"/>
    </location>
</feature>
<reference evidence="2 3" key="1">
    <citation type="journal article" date="2012" name="J. Biotechnol.">
        <title>Genome sequence of the plant growth promoting strain Bacillus amyloliquefaciens subsp. plantarum B9601-Y2 and expression of mersacidin and other secondary metabolites.</title>
        <authorList>
            <person name="He P."/>
            <person name="Hao K."/>
            <person name="Blom J."/>
            <person name="Ruckert C."/>
            <person name="Vater J."/>
            <person name="Mao Z."/>
            <person name="Wu Y."/>
            <person name="Hou M."/>
            <person name="He P."/>
            <person name="He Y."/>
            <person name="Borriss R."/>
        </authorList>
    </citation>
    <scope>NUCLEOTIDE SEQUENCE [LARGE SCALE GENOMIC DNA]</scope>
    <source>
        <strain evidence="2">Y2</strain>
    </source>
</reference>
<evidence type="ECO:0000256" key="1">
    <source>
        <dbReference type="SAM" id="Phobius"/>
    </source>
</evidence>
<protein>
    <recommendedName>
        <fullName evidence="4">AbrB family transcriptional regulator</fullName>
    </recommendedName>
</protein>
<dbReference type="HOGENOM" id="CLU_050210_2_1_9"/>